<keyword evidence="7" id="KW-1185">Reference proteome</keyword>
<feature type="domain" description="Aerobactin siderophore biosynthesis IucA/IucC N-terminal" evidence="4">
    <location>
        <begin position="169"/>
        <end position="372"/>
    </location>
</feature>
<feature type="region of interest" description="Disordered" evidence="3">
    <location>
        <begin position="1"/>
        <end position="22"/>
    </location>
</feature>
<dbReference type="EMBL" id="BAAABX010000031">
    <property type="protein sequence ID" value="GAA0405675.1"/>
    <property type="molecule type" value="Genomic_DNA"/>
</dbReference>
<sequence>MSDPGPVRPAHHGVRPHELPDAAERELLTRVLDTLLREDAYRLRSTAHSHRRPDGDWLALRAGGRTVCLPVAGDGVRREVRVRRPLLETGGAIVTRLAPALAVLRAAAGPQERPGFDAFAAECADELAALRLHERMRGDVAERLAAGHGSGAADWKGPRGALAFDTLAALRPHPVHPAGHARSGLAPGELLDHAPEFHPCYGLRWLVLPHAAVRGRPVALPAWWPTPDRLGLPELSGTHTALPVHPRTAGEPLARALRTLGLEDAAQLAVKPWPDVFPTLSTRTVALADDPATHLKLPLADGRALVPSVLGDGAVAQGLLEEILAREPRLARSVLLADERTHLDAGHGLLAALVRRLPDGLAEAHVVPLAALPARTPDGVRVADALADRYYGGSHHAFLDAYFTLLLDWHTTLFSYGVALESHQQNVSVVLDAPGGRTRLRLLYKDHGGPRVNAVRLAARLGGQAADLLGFADRRVLAGHDGPVADLFAAVTLHQCAGVLADGPDGGARLRLLRDRLAGAVDRLPPGPAAVLRTRVLEAGLLPVQAMVTAGTLLKGRRPGVPDIAKHYVNGPNYLNCLSGAAG</sequence>
<protein>
    <submittedName>
        <fullName evidence="6">Siderophore biosynthesis protein PsvB</fullName>
    </submittedName>
</protein>
<evidence type="ECO:0000256" key="2">
    <source>
        <dbReference type="ARBA" id="ARBA00007832"/>
    </source>
</evidence>
<feature type="domain" description="Aerobactin siderophore biosynthesis IucA/IucC-like C-terminal" evidence="5">
    <location>
        <begin position="397"/>
        <end position="539"/>
    </location>
</feature>
<dbReference type="RefSeq" id="WP_344023875.1">
    <property type="nucleotide sequence ID" value="NZ_BAAABX010000031.1"/>
</dbReference>
<accession>A0ABN0YQU4</accession>
<dbReference type="InterPro" id="IPR007310">
    <property type="entry name" value="Aerobactin_biosyn_IucA/IucC_N"/>
</dbReference>
<dbReference type="PANTHER" id="PTHR34384:SF5">
    <property type="entry name" value="L-2,3-DIAMINOPROPANOATE--CITRATE LIGASE"/>
    <property type="match status" value="1"/>
</dbReference>
<evidence type="ECO:0000313" key="7">
    <source>
        <dbReference type="Proteomes" id="UP001500879"/>
    </source>
</evidence>
<dbReference type="Pfam" id="PF06276">
    <property type="entry name" value="FhuF"/>
    <property type="match status" value="1"/>
</dbReference>
<comment type="similarity">
    <text evidence="2">Belongs to the IucA/IucC family.</text>
</comment>
<name>A0ABN0YQU4_9ACTN</name>
<dbReference type="InterPro" id="IPR022770">
    <property type="entry name" value="IucA/IucC-like_C"/>
</dbReference>
<proteinExistence type="inferred from homology"/>
<evidence type="ECO:0000256" key="1">
    <source>
        <dbReference type="ARBA" id="ARBA00004924"/>
    </source>
</evidence>
<reference evidence="6 7" key="1">
    <citation type="journal article" date="2019" name="Int. J. Syst. Evol. Microbiol.">
        <title>The Global Catalogue of Microorganisms (GCM) 10K type strain sequencing project: providing services to taxonomists for standard genome sequencing and annotation.</title>
        <authorList>
            <consortium name="The Broad Institute Genomics Platform"/>
            <consortium name="The Broad Institute Genome Sequencing Center for Infectious Disease"/>
            <person name="Wu L."/>
            <person name="Ma J."/>
        </authorList>
    </citation>
    <scope>NUCLEOTIDE SEQUENCE [LARGE SCALE GENOMIC DNA]</scope>
    <source>
        <strain evidence="6 7">JCM 4788</strain>
    </source>
</reference>
<dbReference type="Gene3D" id="1.10.510.40">
    <property type="match status" value="1"/>
</dbReference>
<dbReference type="Pfam" id="PF04183">
    <property type="entry name" value="IucA_IucC"/>
    <property type="match status" value="1"/>
</dbReference>
<comment type="pathway">
    <text evidence="1">Siderophore biosynthesis.</text>
</comment>
<evidence type="ECO:0000259" key="4">
    <source>
        <dbReference type="Pfam" id="PF04183"/>
    </source>
</evidence>
<dbReference type="InterPro" id="IPR037455">
    <property type="entry name" value="LucA/IucC-like"/>
</dbReference>
<organism evidence="6 7">
    <name type="scientific">Streptomyces luteireticuli</name>
    <dbReference type="NCBI Taxonomy" id="173858"/>
    <lineage>
        <taxon>Bacteria</taxon>
        <taxon>Bacillati</taxon>
        <taxon>Actinomycetota</taxon>
        <taxon>Actinomycetes</taxon>
        <taxon>Kitasatosporales</taxon>
        <taxon>Streptomycetaceae</taxon>
        <taxon>Streptomyces</taxon>
    </lineage>
</organism>
<gene>
    <name evidence="6" type="ORF">GCM10010357_28290</name>
</gene>
<comment type="caution">
    <text evidence="6">The sequence shown here is derived from an EMBL/GenBank/DDBJ whole genome shotgun (WGS) entry which is preliminary data.</text>
</comment>
<evidence type="ECO:0000256" key="3">
    <source>
        <dbReference type="SAM" id="MobiDB-lite"/>
    </source>
</evidence>
<dbReference type="Proteomes" id="UP001500879">
    <property type="component" value="Unassembled WGS sequence"/>
</dbReference>
<evidence type="ECO:0000313" key="6">
    <source>
        <dbReference type="EMBL" id="GAA0405675.1"/>
    </source>
</evidence>
<dbReference type="PANTHER" id="PTHR34384">
    <property type="entry name" value="L-2,3-DIAMINOPROPANOATE--CITRATE LIGASE"/>
    <property type="match status" value="1"/>
</dbReference>
<evidence type="ECO:0000259" key="5">
    <source>
        <dbReference type="Pfam" id="PF06276"/>
    </source>
</evidence>